<feature type="compositionally biased region" description="Basic and acidic residues" evidence="1">
    <location>
        <begin position="1"/>
        <end position="15"/>
    </location>
</feature>
<sequence>MGRERARATFREGRTHAPGGPDSRPGRAGLAPREAVGAGYPRPAEALVLLRIAPRVGWAKAPLAGPDHPRGSLAETPEFDV</sequence>
<evidence type="ECO:0000313" key="3">
    <source>
        <dbReference type="EMBL" id="VFK04865.1"/>
    </source>
</evidence>
<accession>A0A450VJD3</accession>
<dbReference type="AlphaFoldDB" id="A0A450VJD3"/>
<reference evidence="3" key="1">
    <citation type="submission" date="2019-02" db="EMBL/GenBank/DDBJ databases">
        <authorList>
            <person name="Gruber-Vodicka R. H."/>
            <person name="Seah K. B. B."/>
        </authorList>
    </citation>
    <scope>NUCLEOTIDE SEQUENCE</scope>
    <source>
        <strain evidence="3">BECK_SA2B12</strain>
        <strain evidence="2">BECK_SA2B15</strain>
    </source>
</reference>
<dbReference type="EMBL" id="CAADFJ010000215">
    <property type="protein sequence ID" value="VFK04865.1"/>
    <property type="molecule type" value="Genomic_DNA"/>
</dbReference>
<name>A0A450VJD3_9GAMM</name>
<proteinExistence type="predicted"/>
<organism evidence="3">
    <name type="scientific">Candidatus Kentrum eta</name>
    <dbReference type="NCBI Taxonomy" id="2126337"/>
    <lineage>
        <taxon>Bacteria</taxon>
        <taxon>Pseudomonadati</taxon>
        <taxon>Pseudomonadota</taxon>
        <taxon>Gammaproteobacteria</taxon>
        <taxon>Candidatus Kentrum</taxon>
    </lineage>
</organism>
<evidence type="ECO:0000313" key="2">
    <source>
        <dbReference type="EMBL" id="VFK00840.1"/>
    </source>
</evidence>
<gene>
    <name evidence="2" type="ORF">BECKH772A_GA0070896_102047</name>
    <name evidence="3" type="ORF">BECKH772C_GA0070978_102157</name>
</gene>
<evidence type="ECO:0000256" key="1">
    <source>
        <dbReference type="SAM" id="MobiDB-lite"/>
    </source>
</evidence>
<protein>
    <submittedName>
        <fullName evidence="3">Uncharacterized protein</fullName>
    </submittedName>
</protein>
<feature type="region of interest" description="Disordered" evidence="1">
    <location>
        <begin position="1"/>
        <end position="38"/>
    </location>
</feature>
<feature type="region of interest" description="Disordered" evidence="1">
    <location>
        <begin position="60"/>
        <end position="81"/>
    </location>
</feature>
<dbReference type="EMBL" id="CAADFG010000204">
    <property type="protein sequence ID" value="VFK00840.1"/>
    <property type="molecule type" value="Genomic_DNA"/>
</dbReference>